<proteinExistence type="predicted"/>
<dbReference type="EMBL" id="REGW02000011">
    <property type="protein sequence ID" value="KAE8289524.1"/>
    <property type="molecule type" value="Genomic_DNA"/>
</dbReference>
<organism evidence="3 4">
    <name type="scientific">Larimichthys crocea</name>
    <name type="common">Large yellow croaker</name>
    <name type="synonym">Pseudosciaena crocea</name>
    <dbReference type="NCBI Taxonomy" id="215358"/>
    <lineage>
        <taxon>Eukaryota</taxon>
        <taxon>Metazoa</taxon>
        <taxon>Chordata</taxon>
        <taxon>Craniata</taxon>
        <taxon>Vertebrata</taxon>
        <taxon>Euteleostomi</taxon>
        <taxon>Actinopterygii</taxon>
        <taxon>Neopterygii</taxon>
        <taxon>Teleostei</taxon>
        <taxon>Neoteleostei</taxon>
        <taxon>Acanthomorphata</taxon>
        <taxon>Eupercaria</taxon>
        <taxon>Sciaenidae</taxon>
        <taxon>Larimichthys</taxon>
    </lineage>
</organism>
<evidence type="ECO:0000313" key="3">
    <source>
        <dbReference type="EMBL" id="KAE8289524.1"/>
    </source>
</evidence>
<evidence type="ECO:0008006" key="5">
    <source>
        <dbReference type="Google" id="ProtNLM"/>
    </source>
</evidence>
<feature type="coiled-coil region" evidence="1">
    <location>
        <begin position="94"/>
        <end position="135"/>
    </location>
</feature>
<dbReference type="InterPro" id="IPR004244">
    <property type="entry name" value="Transposase_22"/>
</dbReference>
<comment type="caution">
    <text evidence="3">The sequence shown here is derived from an EMBL/GenBank/DDBJ whole genome shotgun (WGS) entry which is preliminary data.</text>
</comment>
<feature type="compositionally biased region" description="Basic and acidic residues" evidence="2">
    <location>
        <begin position="13"/>
        <end position="27"/>
    </location>
</feature>
<feature type="compositionally biased region" description="Basic residues" evidence="2">
    <location>
        <begin position="1"/>
        <end position="12"/>
    </location>
</feature>
<dbReference type="SUPFAM" id="SSF57997">
    <property type="entry name" value="Tropomyosin"/>
    <property type="match status" value="1"/>
</dbReference>
<name>A0A6G0IDQ5_LARCR</name>
<dbReference type="PANTHER" id="PTHR11505">
    <property type="entry name" value="L1 TRANSPOSABLE ELEMENT-RELATED"/>
    <property type="match status" value="1"/>
</dbReference>
<evidence type="ECO:0000256" key="1">
    <source>
        <dbReference type="SAM" id="Coils"/>
    </source>
</evidence>
<dbReference type="Gene3D" id="1.20.5.340">
    <property type="match status" value="1"/>
</dbReference>
<gene>
    <name evidence="3" type="ORF">D5F01_LYC11226</name>
</gene>
<evidence type="ECO:0000256" key="2">
    <source>
        <dbReference type="SAM" id="MobiDB-lite"/>
    </source>
</evidence>
<reference evidence="3 4" key="1">
    <citation type="submission" date="2019-07" db="EMBL/GenBank/DDBJ databases">
        <title>Chromosome genome assembly for large yellow croaker.</title>
        <authorList>
            <person name="Xiao S."/>
        </authorList>
    </citation>
    <scope>NUCLEOTIDE SEQUENCE [LARGE SCALE GENOMIC DNA]</scope>
    <source>
        <strain evidence="3">JMULYC20181020</strain>
        <tissue evidence="3">Muscle</tissue>
    </source>
</reference>
<dbReference type="Gene3D" id="3.30.70.1820">
    <property type="entry name" value="L1 transposable element, RRM domain"/>
    <property type="match status" value="1"/>
</dbReference>
<keyword evidence="4" id="KW-1185">Reference proteome</keyword>
<protein>
    <recommendedName>
        <fullName evidence="5">Transposase element L1Md-A101/L1Md-A102/L1Md-A2</fullName>
    </recommendedName>
</protein>
<dbReference type="AlphaFoldDB" id="A0A6G0IDQ5"/>
<keyword evidence="1" id="KW-0175">Coiled coil</keyword>
<feature type="region of interest" description="Disordered" evidence="2">
    <location>
        <begin position="1"/>
        <end position="27"/>
    </location>
</feature>
<accession>A0A6G0IDQ5</accession>
<dbReference type="Proteomes" id="UP000424527">
    <property type="component" value="Unassembled WGS sequence"/>
</dbReference>
<evidence type="ECO:0000313" key="4">
    <source>
        <dbReference type="Proteomes" id="UP000424527"/>
    </source>
</evidence>
<sequence length="277" mass="31339">MSHMKMTRKGKGQKPEKSPREEDFIEKDADTETAAQANAIAASSAAVNLEIPATNKNILAAIQQMKSAIDSGFDKLKASLFSLKSALSAISDRVSTTEGTIEAHEKRLNELERRHESLASQCKLQQAKIDDLEARSHRQNIRIIGIKEKAENSRLTEFVAKLLPEQLGEEHFNHPVDVGRAHRTAAPAKDGKPRANVARLHRFQVKELVLRLARAKAPLRYDGRPVYIFPDLTSAIMKKRMAFQHIKEKCRARKIRCGFRHPARFVVTVNNNTYYYF</sequence>